<gene>
    <name evidence="1" type="ORF">ABN611_03825</name>
</gene>
<reference evidence="1" key="1">
    <citation type="submission" date="2024-06" db="EMBL/GenBank/DDBJ databases">
        <title>Kribbella sp. strain HUAS MG21 genome sequences.</title>
        <authorList>
            <person name="Mo P."/>
        </authorList>
    </citation>
    <scope>NUCLEOTIDE SEQUENCE</scope>
    <source>
        <strain evidence="1">HUAS MG21</strain>
    </source>
</reference>
<accession>A0AAU7TFK9</accession>
<protein>
    <submittedName>
        <fullName evidence="1">Uncharacterized protein</fullName>
    </submittedName>
</protein>
<dbReference type="AlphaFoldDB" id="A0AAU7TFK9"/>
<name>A0AAU7TFK9_9ACTN</name>
<dbReference type="EMBL" id="CP158165">
    <property type="protein sequence ID" value="XBV25553.1"/>
    <property type="molecule type" value="Genomic_DNA"/>
</dbReference>
<organism evidence="1">
    <name type="scientific">Kribbella sp. HUAS MG21</name>
    <dbReference type="NCBI Taxonomy" id="3160966"/>
    <lineage>
        <taxon>Bacteria</taxon>
        <taxon>Bacillati</taxon>
        <taxon>Actinomycetota</taxon>
        <taxon>Actinomycetes</taxon>
        <taxon>Propionibacteriales</taxon>
        <taxon>Kribbellaceae</taxon>
        <taxon>Kribbella</taxon>
    </lineage>
</organism>
<proteinExistence type="predicted"/>
<evidence type="ECO:0000313" key="1">
    <source>
        <dbReference type="EMBL" id="XBV25553.1"/>
    </source>
</evidence>
<dbReference type="RefSeq" id="WP_350278363.1">
    <property type="nucleotide sequence ID" value="NZ_CP158165.1"/>
</dbReference>
<sequence>MTTVLQQIAIDCFKRQRSATLRVIRRQQTVMNTACFVTRFPDTALTENLREAPNHAHWPAHHALPGLGPGIIDNESDNMIRIASRGTHR</sequence>